<dbReference type="EMBL" id="KZ825903">
    <property type="protein sequence ID" value="PYH92953.1"/>
    <property type="molecule type" value="Genomic_DNA"/>
</dbReference>
<keyword evidence="1" id="KW-0812">Transmembrane</keyword>
<feature type="transmembrane region" description="Helical" evidence="1">
    <location>
        <begin position="89"/>
        <end position="106"/>
    </location>
</feature>
<evidence type="ECO:0000313" key="3">
    <source>
        <dbReference type="Proteomes" id="UP000247810"/>
    </source>
</evidence>
<protein>
    <submittedName>
        <fullName evidence="2">Uncharacterized protein</fullName>
    </submittedName>
</protein>
<keyword evidence="1" id="KW-0472">Membrane</keyword>
<dbReference type="AlphaFoldDB" id="A0A319DNU4"/>
<proteinExistence type="predicted"/>
<name>A0A319DNU4_9EURO</name>
<gene>
    <name evidence="2" type="ORF">BO71DRAFT_10784</name>
</gene>
<evidence type="ECO:0000313" key="2">
    <source>
        <dbReference type="EMBL" id="PYH92953.1"/>
    </source>
</evidence>
<evidence type="ECO:0000256" key="1">
    <source>
        <dbReference type="SAM" id="Phobius"/>
    </source>
</evidence>
<dbReference type="Proteomes" id="UP000247810">
    <property type="component" value="Unassembled WGS sequence"/>
</dbReference>
<reference evidence="2 3" key="1">
    <citation type="submission" date="2018-02" db="EMBL/GenBank/DDBJ databases">
        <title>The genomes of Aspergillus section Nigri reveals drivers in fungal speciation.</title>
        <authorList>
            <consortium name="DOE Joint Genome Institute"/>
            <person name="Vesth T.C."/>
            <person name="Nybo J."/>
            <person name="Theobald S."/>
            <person name="Brandl J."/>
            <person name="Frisvad J.C."/>
            <person name="Nielsen K.F."/>
            <person name="Lyhne E.K."/>
            <person name="Kogle M.E."/>
            <person name="Kuo A."/>
            <person name="Riley R."/>
            <person name="Clum A."/>
            <person name="Nolan M."/>
            <person name="Lipzen A."/>
            <person name="Salamov A."/>
            <person name="Henrissat B."/>
            <person name="Wiebenga A."/>
            <person name="De vries R.P."/>
            <person name="Grigoriev I.V."/>
            <person name="Mortensen U.H."/>
            <person name="Andersen M.R."/>
            <person name="Baker S.E."/>
        </authorList>
    </citation>
    <scope>NUCLEOTIDE SEQUENCE [LARGE SCALE GENOMIC DNA]</scope>
    <source>
        <strain evidence="2 3">CBS 707.79</strain>
    </source>
</reference>
<keyword evidence="1" id="KW-1133">Transmembrane helix</keyword>
<keyword evidence="3" id="KW-1185">Reference proteome</keyword>
<sequence>MGEPRPGERLPAAKCSGSCILTAPSRLPHGPSLPYTGIPSPPTCPVAFRAGKVHPPGFAGPGSGYWLVLLRIPSTYMRAVRWGDRPNPFFFFFFCGTLVVVSTYFLRT</sequence>
<accession>A0A319DNU4</accession>
<dbReference type="VEuPathDB" id="FungiDB:BO71DRAFT_10784"/>
<organism evidence="2 3">
    <name type="scientific">Aspergillus ellipticus CBS 707.79</name>
    <dbReference type="NCBI Taxonomy" id="1448320"/>
    <lineage>
        <taxon>Eukaryota</taxon>
        <taxon>Fungi</taxon>
        <taxon>Dikarya</taxon>
        <taxon>Ascomycota</taxon>
        <taxon>Pezizomycotina</taxon>
        <taxon>Eurotiomycetes</taxon>
        <taxon>Eurotiomycetidae</taxon>
        <taxon>Eurotiales</taxon>
        <taxon>Aspergillaceae</taxon>
        <taxon>Aspergillus</taxon>
        <taxon>Aspergillus subgen. Circumdati</taxon>
    </lineage>
</organism>